<evidence type="ECO:0000313" key="2">
    <source>
        <dbReference type="Proteomes" id="UP000435910"/>
    </source>
</evidence>
<evidence type="ECO:0000313" key="1">
    <source>
        <dbReference type="EMBL" id="TWL27689.1"/>
    </source>
</evidence>
<protein>
    <submittedName>
        <fullName evidence="1">Uncharacterized protein</fullName>
    </submittedName>
</protein>
<sequence length="41" mass="4942">MPQKWSKHKGHLLPLLFCFRGAFKALLQNKWFLNGKIFRKI</sequence>
<dbReference type="AlphaFoldDB" id="A0A8B5YDD1"/>
<comment type="caution">
    <text evidence="1">The sequence shown here is derived from an EMBL/GenBank/DDBJ whole genome shotgun (WGS) entry which is preliminary data.</text>
</comment>
<dbReference type="EMBL" id="NILC01000023">
    <property type="protein sequence ID" value="TWL27689.1"/>
    <property type="molecule type" value="Genomic_DNA"/>
</dbReference>
<reference evidence="1 2" key="1">
    <citation type="submission" date="2019-06" db="EMBL/GenBank/DDBJ databases">
        <title>Genome sequence analysis of &gt;100 Bacillus licheniformis strains suggests intrinsic resistance to this species.</title>
        <authorList>
            <person name="Wels M."/>
            <person name="Siezen R.J."/>
            <person name="Johansen E."/>
            <person name="Stuer-Lauridsen B."/>
            <person name="Bjerre K."/>
            <person name="Nielsen B.K.K."/>
        </authorList>
    </citation>
    <scope>NUCLEOTIDE SEQUENCE [LARGE SCALE GENOMIC DNA]</scope>
    <source>
        <strain evidence="1 2">BAC-16736</strain>
    </source>
</reference>
<proteinExistence type="predicted"/>
<dbReference type="Proteomes" id="UP000435910">
    <property type="component" value="Unassembled WGS sequence"/>
</dbReference>
<gene>
    <name evidence="1" type="ORF">CHCC16736_3010</name>
</gene>
<name>A0A8B5YDD1_BACLI</name>
<accession>A0A8B5YDD1</accession>
<organism evidence="1 2">
    <name type="scientific">Bacillus licheniformis</name>
    <dbReference type="NCBI Taxonomy" id="1402"/>
    <lineage>
        <taxon>Bacteria</taxon>
        <taxon>Bacillati</taxon>
        <taxon>Bacillota</taxon>
        <taxon>Bacilli</taxon>
        <taxon>Bacillales</taxon>
        <taxon>Bacillaceae</taxon>
        <taxon>Bacillus</taxon>
    </lineage>
</organism>